<gene>
    <name evidence="1" type="ORF">J2X87_003879</name>
</gene>
<reference evidence="1" key="1">
    <citation type="submission" date="2023-07" db="EMBL/GenBank/DDBJ databases">
        <title>Sorghum-associated microbial communities from plants grown in Nebraska, USA.</title>
        <authorList>
            <person name="Schachtman D."/>
        </authorList>
    </citation>
    <scope>NUCLEOTIDE SEQUENCE</scope>
    <source>
        <strain evidence="1">BE46</strain>
    </source>
</reference>
<dbReference type="EMBL" id="JAVDSD010000008">
    <property type="protein sequence ID" value="MDR6608792.1"/>
    <property type="molecule type" value="Genomic_DNA"/>
</dbReference>
<comment type="caution">
    <text evidence="1">The sequence shown here is derived from an EMBL/GenBank/DDBJ whole genome shotgun (WGS) entry which is preliminary data.</text>
</comment>
<dbReference type="Proteomes" id="UP001259420">
    <property type="component" value="Unassembled WGS sequence"/>
</dbReference>
<accession>A0ACC6JR97</accession>
<protein>
    <submittedName>
        <fullName evidence="1">Glycosyltransferase involved in cell wall biosynthesis</fullName>
    </submittedName>
</protein>
<evidence type="ECO:0000313" key="2">
    <source>
        <dbReference type="Proteomes" id="UP001259420"/>
    </source>
</evidence>
<organism evidence="1 2">
    <name type="scientific">Pseudomonas synxantha</name>
    <dbReference type="NCBI Taxonomy" id="47883"/>
    <lineage>
        <taxon>Bacteria</taxon>
        <taxon>Pseudomonadati</taxon>
        <taxon>Pseudomonadota</taxon>
        <taxon>Gammaproteobacteria</taxon>
        <taxon>Pseudomonadales</taxon>
        <taxon>Pseudomonadaceae</taxon>
        <taxon>Pseudomonas</taxon>
    </lineage>
</organism>
<proteinExistence type="predicted"/>
<keyword evidence="2" id="KW-1185">Reference proteome</keyword>
<name>A0ACC6JR97_9PSED</name>
<evidence type="ECO:0000313" key="1">
    <source>
        <dbReference type="EMBL" id="MDR6608792.1"/>
    </source>
</evidence>
<sequence>MKKIDYIVYFDETLYLGISKKIKQTALALQESNFNASVKLIKPNGMKGVCSFIWKIVRSDADIIIVRSFPYLMSILAPALLAKRVQGKKIVIDIPTPNTTILNEIKTRTDIGFTQTILRQAIVLLSFPWALLPANRIIQYAPESKYFTFGVKNKTLLSANGIHVASVPISMLRPSWPADEFVFIGVASLADWHGFDRIIRGVADHLKKTNQKARFIIVGDGDARNQLALLAKDLNITDLIEFKGFLSGAALDAEFERAHVAVASLGLYRKGLEAASDLKSREYTARGMPFVTAGYDLDFDPKPDFVFEVKNNNETAEISEIIDWYAKLQSKQCRPSKIREYAEKHLDFSNKIKCFLVD</sequence>